<evidence type="ECO:0000313" key="4">
    <source>
        <dbReference type="Proteomes" id="UP001235966"/>
    </source>
</evidence>
<dbReference type="Proteomes" id="UP001235966">
    <property type="component" value="Unassembled WGS sequence"/>
</dbReference>
<evidence type="ECO:0000256" key="2">
    <source>
        <dbReference type="RuleBase" id="RU362080"/>
    </source>
</evidence>
<comment type="caution">
    <text evidence="3">The sequence shown here is derived from an EMBL/GenBank/DDBJ whole genome shotgun (WGS) entry which is preliminary data.</text>
</comment>
<comment type="similarity">
    <text evidence="1 2">Belongs to the phD/YefM antitoxin family.</text>
</comment>
<dbReference type="RefSeq" id="WP_278058270.1">
    <property type="nucleotide sequence ID" value="NZ_CP121247.1"/>
</dbReference>
<organism evidence="3 4">
    <name type="scientific">Arcanobacterium wilhelmae</name>
    <dbReference type="NCBI Taxonomy" id="1803177"/>
    <lineage>
        <taxon>Bacteria</taxon>
        <taxon>Bacillati</taxon>
        <taxon>Actinomycetota</taxon>
        <taxon>Actinomycetes</taxon>
        <taxon>Actinomycetales</taxon>
        <taxon>Actinomycetaceae</taxon>
        <taxon>Arcanobacterium</taxon>
    </lineage>
</organism>
<dbReference type="Pfam" id="PF02604">
    <property type="entry name" value="PhdYeFM_antitox"/>
    <property type="match status" value="1"/>
</dbReference>
<dbReference type="NCBIfam" id="TIGR01552">
    <property type="entry name" value="phd_fam"/>
    <property type="match status" value="1"/>
</dbReference>
<dbReference type="SUPFAM" id="SSF143120">
    <property type="entry name" value="YefM-like"/>
    <property type="match status" value="1"/>
</dbReference>
<dbReference type="InterPro" id="IPR006442">
    <property type="entry name" value="Antitoxin_Phd/YefM"/>
</dbReference>
<comment type="function">
    <text evidence="2">Antitoxin component of a type II toxin-antitoxin (TA) system.</text>
</comment>
<gene>
    <name evidence="3" type="ORF">J2S49_000881</name>
</gene>
<accession>A0ABT9NBB8</accession>
<evidence type="ECO:0000256" key="1">
    <source>
        <dbReference type="ARBA" id="ARBA00009981"/>
    </source>
</evidence>
<name>A0ABT9NBB8_9ACTO</name>
<keyword evidence="4" id="KW-1185">Reference proteome</keyword>
<protein>
    <recommendedName>
        <fullName evidence="2">Antitoxin</fullName>
    </recommendedName>
</protein>
<evidence type="ECO:0000313" key="3">
    <source>
        <dbReference type="EMBL" id="MDP9800805.1"/>
    </source>
</evidence>
<reference evidence="3 4" key="1">
    <citation type="submission" date="2023-07" db="EMBL/GenBank/DDBJ databases">
        <title>Sequencing the genomes of 1000 actinobacteria strains.</title>
        <authorList>
            <person name="Klenk H.-P."/>
        </authorList>
    </citation>
    <scope>NUCLEOTIDE SEQUENCE [LARGE SCALE GENOMIC DNA]</scope>
    <source>
        <strain evidence="3 4">DSM 102162</strain>
    </source>
</reference>
<sequence length="90" mass="10190">MMLTIKPVSDLRNRYPEIERIVHETGQPVFLTKNGYGSMVLMSLEQYAQLTEPLESKLDEADRQAGRTTVRLSHEEVFAAAKARIPTDAQ</sequence>
<dbReference type="InterPro" id="IPR036165">
    <property type="entry name" value="YefM-like_sf"/>
</dbReference>
<dbReference type="Gene3D" id="3.40.1620.10">
    <property type="entry name" value="YefM-like domain"/>
    <property type="match status" value="1"/>
</dbReference>
<proteinExistence type="inferred from homology"/>
<dbReference type="EMBL" id="JAUSQW010000001">
    <property type="protein sequence ID" value="MDP9800805.1"/>
    <property type="molecule type" value="Genomic_DNA"/>
</dbReference>